<keyword evidence="6" id="KW-1185">Reference proteome</keyword>
<dbReference type="Proteomes" id="UP001329430">
    <property type="component" value="Chromosome 3"/>
</dbReference>
<evidence type="ECO:0000256" key="1">
    <source>
        <dbReference type="ARBA" id="ARBA00023157"/>
    </source>
</evidence>
<evidence type="ECO:0000313" key="6">
    <source>
        <dbReference type="Proteomes" id="UP001329430"/>
    </source>
</evidence>
<feature type="signal peptide" evidence="3">
    <location>
        <begin position="1"/>
        <end position="23"/>
    </location>
</feature>
<name>A0AAN7VH70_9COLE</name>
<keyword evidence="2" id="KW-0645">Protease</keyword>
<dbReference type="EMBL" id="JAVRBK010000003">
    <property type="protein sequence ID" value="KAK5646108.1"/>
    <property type="molecule type" value="Genomic_DNA"/>
</dbReference>
<evidence type="ECO:0000259" key="4">
    <source>
        <dbReference type="PROSITE" id="PS50240"/>
    </source>
</evidence>
<evidence type="ECO:0000256" key="3">
    <source>
        <dbReference type="SAM" id="SignalP"/>
    </source>
</evidence>
<dbReference type="InterPro" id="IPR001314">
    <property type="entry name" value="Peptidase_S1A"/>
</dbReference>
<dbReference type="InterPro" id="IPR033116">
    <property type="entry name" value="TRYPSIN_SER"/>
</dbReference>
<gene>
    <name evidence="5" type="ORF">RI129_004572</name>
</gene>
<sequence length="249" mass="27818">MRFFYYNFLVIIYLSLDSRIMDGREATLGQFPWQASLTINFNSRRFFCGGSLIDELWVLTAAHCLEKEGILASNISILLGTIDRANASGAVLRHSSEYYIHGNYFRFNNDIALVKLNEIVRDTENVRAIMLGNYLDPGLNVEVSGFGRTQDGLINTKLHYTELITIRNEDCIKTSGSPAPIREVCATPVNGSTCPGDSGSPLVMQVNGIWKQFGVIIGGLIHGCQSDTSIVSRISYYRDWILDKIVPHE</sequence>
<evidence type="ECO:0000313" key="5">
    <source>
        <dbReference type="EMBL" id="KAK5646108.1"/>
    </source>
</evidence>
<dbReference type="PROSITE" id="PS00134">
    <property type="entry name" value="TRYPSIN_HIS"/>
    <property type="match status" value="1"/>
</dbReference>
<dbReference type="Pfam" id="PF00089">
    <property type="entry name" value="Trypsin"/>
    <property type="match status" value="1"/>
</dbReference>
<dbReference type="FunFam" id="2.40.10.10:FF:000068">
    <property type="entry name" value="transmembrane protease serine 2"/>
    <property type="match status" value="1"/>
</dbReference>
<feature type="chain" id="PRO_5042865307" description="Peptidase S1 domain-containing protein" evidence="3">
    <location>
        <begin position="24"/>
        <end position="249"/>
    </location>
</feature>
<reference evidence="5 6" key="1">
    <citation type="journal article" date="2024" name="Insects">
        <title>An Improved Chromosome-Level Genome Assembly of the Firefly Pyrocoelia pectoralis.</title>
        <authorList>
            <person name="Fu X."/>
            <person name="Meyer-Rochow V.B."/>
            <person name="Ballantyne L."/>
            <person name="Zhu X."/>
        </authorList>
    </citation>
    <scope>NUCLEOTIDE SEQUENCE [LARGE SCALE GENOMIC DNA]</scope>
    <source>
        <strain evidence="5">XCY_ONT2</strain>
    </source>
</reference>
<keyword evidence="3" id="KW-0732">Signal</keyword>
<dbReference type="GO" id="GO:0004252">
    <property type="term" value="F:serine-type endopeptidase activity"/>
    <property type="evidence" value="ECO:0007669"/>
    <property type="project" value="InterPro"/>
</dbReference>
<dbReference type="CDD" id="cd00190">
    <property type="entry name" value="Tryp_SPc"/>
    <property type="match status" value="1"/>
</dbReference>
<dbReference type="PROSITE" id="PS50240">
    <property type="entry name" value="TRYPSIN_DOM"/>
    <property type="match status" value="1"/>
</dbReference>
<proteinExistence type="predicted"/>
<evidence type="ECO:0000256" key="2">
    <source>
        <dbReference type="RuleBase" id="RU363034"/>
    </source>
</evidence>
<dbReference type="InterPro" id="IPR009003">
    <property type="entry name" value="Peptidase_S1_PA"/>
</dbReference>
<keyword evidence="1" id="KW-1015">Disulfide bond</keyword>
<keyword evidence="2" id="KW-0720">Serine protease</keyword>
<dbReference type="InterPro" id="IPR001254">
    <property type="entry name" value="Trypsin_dom"/>
</dbReference>
<protein>
    <recommendedName>
        <fullName evidence="4">Peptidase S1 domain-containing protein</fullName>
    </recommendedName>
</protein>
<dbReference type="SMART" id="SM00020">
    <property type="entry name" value="Tryp_SPc"/>
    <property type="match status" value="1"/>
</dbReference>
<dbReference type="PROSITE" id="PS00135">
    <property type="entry name" value="TRYPSIN_SER"/>
    <property type="match status" value="1"/>
</dbReference>
<dbReference type="InterPro" id="IPR018114">
    <property type="entry name" value="TRYPSIN_HIS"/>
</dbReference>
<dbReference type="PANTHER" id="PTHR24250">
    <property type="entry name" value="CHYMOTRYPSIN-RELATED"/>
    <property type="match status" value="1"/>
</dbReference>
<dbReference type="GO" id="GO:0006508">
    <property type="term" value="P:proteolysis"/>
    <property type="evidence" value="ECO:0007669"/>
    <property type="project" value="UniProtKB-KW"/>
</dbReference>
<organism evidence="5 6">
    <name type="scientific">Pyrocoelia pectoralis</name>
    <dbReference type="NCBI Taxonomy" id="417401"/>
    <lineage>
        <taxon>Eukaryota</taxon>
        <taxon>Metazoa</taxon>
        <taxon>Ecdysozoa</taxon>
        <taxon>Arthropoda</taxon>
        <taxon>Hexapoda</taxon>
        <taxon>Insecta</taxon>
        <taxon>Pterygota</taxon>
        <taxon>Neoptera</taxon>
        <taxon>Endopterygota</taxon>
        <taxon>Coleoptera</taxon>
        <taxon>Polyphaga</taxon>
        <taxon>Elateriformia</taxon>
        <taxon>Elateroidea</taxon>
        <taxon>Lampyridae</taxon>
        <taxon>Lampyrinae</taxon>
        <taxon>Pyrocoelia</taxon>
    </lineage>
</organism>
<keyword evidence="2" id="KW-0378">Hydrolase</keyword>
<dbReference type="SUPFAM" id="SSF50494">
    <property type="entry name" value="Trypsin-like serine proteases"/>
    <property type="match status" value="1"/>
</dbReference>
<dbReference type="AlphaFoldDB" id="A0AAN7VH70"/>
<accession>A0AAN7VH70</accession>
<comment type="caution">
    <text evidence="5">The sequence shown here is derived from an EMBL/GenBank/DDBJ whole genome shotgun (WGS) entry which is preliminary data.</text>
</comment>
<dbReference type="InterPro" id="IPR043504">
    <property type="entry name" value="Peptidase_S1_PA_chymotrypsin"/>
</dbReference>
<feature type="domain" description="Peptidase S1" evidence="4">
    <location>
        <begin position="20"/>
        <end position="246"/>
    </location>
</feature>
<dbReference type="PRINTS" id="PR00722">
    <property type="entry name" value="CHYMOTRYPSIN"/>
</dbReference>
<dbReference type="Gene3D" id="2.40.10.10">
    <property type="entry name" value="Trypsin-like serine proteases"/>
    <property type="match status" value="1"/>
</dbReference>